<dbReference type="InterPro" id="IPR047657">
    <property type="entry name" value="PmbA"/>
</dbReference>
<dbReference type="EMBL" id="QWEG01000004">
    <property type="protein sequence ID" value="RHW41625.1"/>
    <property type="molecule type" value="Genomic_DNA"/>
</dbReference>
<dbReference type="Proteomes" id="UP000284416">
    <property type="component" value="Unassembled WGS sequence"/>
</dbReference>
<dbReference type="SUPFAM" id="SSF111283">
    <property type="entry name" value="Putative modulator of DNA gyrase, PmbA/TldD"/>
    <property type="match status" value="1"/>
</dbReference>
<evidence type="ECO:0000256" key="1">
    <source>
        <dbReference type="ARBA" id="ARBA00005836"/>
    </source>
</evidence>
<evidence type="ECO:0000259" key="2">
    <source>
        <dbReference type="Pfam" id="PF01523"/>
    </source>
</evidence>
<accession>A0A417YW90</accession>
<dbReference type="Pfam" id="PF19290">
    <property type="entry name" value="PmbA_TldD_2nd"/>
    <property type="match status" value="1"/>
</dbReference>
<protein>
    <submittedName>
        <fullName evidence="5">TldD/PmbA family protein</fullName>
    </submittedName>
</protein>
<dbReference type="RefSeq" id="WP_118920207.1">
    <property type="nucleotide sequence ID" value="NZ_QWEG01000004.1"/>
</dbReference>
<feature type="domain" description="Metalloprotease TldD/E central" evidence="4">
    <location>
        <begin position="110"/>
        <end position="215"/>
    </location>
</feature>
<dbReference type="Pfam" id="PF19289">
    <property type="entry name" value="PmbA_TldD_3rd"/>
    <property type="match status" value="1"/>
</dbReference>
<proteinExistence type="inferred from homology"/>
<gene>
    <name evidence="5" type="ORF">D1B31_07870</name>
</gene>
<evidence type="ECO:0000259" key="4">
    <source>
        <dbReference type="Pfam" id="PF19290"/>
    </source>
</evidence>
<feature type="domain" description="Metalloprotease TldD/E N-terminal" evidence="2">
    <location>
        <begin position="19"/>
        <end position="83"/>
    </location>
</feature>
<evidence type="ECO:0000313" key="6">
    <source>
        <dbReference type="Proteomes" id="UP000284416"/>
    </source>
</evidence>
<dbReference type="InterPro" id="IPR045569">
    <property type="entry name" value="Metalloprtase-TldD/E_C"/>
</dbReference>
<dbReference type="GO" id="GO:0006508">
    <property type="term" value="P:proteolysis"/>
    <property type="evidence" value="ECO:0007669"/>
    <property type="project" value="InterPro"/>
</dbReference>
<feature type="domain" description="Metalloprotease TldD/E C-terminal" evidence="3">
    <location>
        <begin position="223"/>
        <end position="442"/>
    </location>
</feature>
<dbReference type="Gene3D" id="3.30.2290.10">
    <property type="entry name" value="PmbA/TldD superfamily"/>
    <property type="match status" value="1"/>
</dbReference>
<dbReference type="PANTHER" id="PTHR43421">
    <property type="entry name" value="METALLOPROTEASE PMBA"/>
    <property type="match status" value="1"/>
</dbReference>
<organism evidence="5 6">
    <name type="scientific">Neobacillus notoginsengisoli</name>
    <dbReference type="NCBI Taxonomy" id="1578198"/>
    <lineage>
        <taxon>Bacteria</taxon>
        <taxon>Bacillati</taxon>
        <taxon>Bacillota</taxon>
        <taxon>Bacilli</taxon>
        <taxon>Bacillales</taxon>
        <taxon>Bacillaceae</taxon>
        <taxon>Neobacillus</taxon>
    </lineage>
</organism>
<comment type="caution">
    <text evidence="5">The sequence shown here is derived from an EMBL/GenBank/DDBJ whole genome shotgun (WGS) entry which is preliminary data.</text>
</comment>
<reference evidence="5 6" key="1">
    <citation type="journal article" date="2017" name="Int. J. Syst. Evol. Microbiol.">
        <title>Bacillus notoginsengisoli sp. nov., a novel bacterium isolated from the rhizosphere of Panax notoginseng.</title>
        <authorList>
            <person name="Zhang M.Y."/>
            <person name="Cheng J."/>
            <person name="Cai Y."/>
            <person name="Zhang T.Y."/>
            <person name="Wu Y.Y."/>
            <person name="Manikprabhu D."/>
            <person name="Li W.J."/>
            <person name="Zhang Y.X."/>
        </authorList>
    </citation>
    <scope>NUCLEOTIDE SEQUENCE [LARGE SCALE GENOMIC DNA]</scope>
    <source>
        <strain evidence="5 6">JCM 30743</strain>
    </source>
</reference>
<keyword evidence="6" id="KW-1185">Reference proteome</keyword>
<dbReference type="OrthoDB" id="9803618at2"/>
<comment type="similarity">
    <text evidence="1">Belongs to the peptidase U62 family.</text>
</comment>
<name>A0A417YW90_9BACI</name>
<dbReference type="InterPro" id="IPR045570">
    <property type="entry name" value="Metalloprtase-TldD/E_cen_dom"/>
</dbReference>
<dbReference type="Pfam" id="PF01523">
    <property type="entry name" value="PmbA_TldD_1st"/>
    <property type="match status" value="1"/>
</dbReference>
<dbReference type="PANTHER" id="PTHR43421:SF1">
    <property type="entry name" value="METALLOPROTEASE PMBA"/>
    <property type="match status" value="1"/>
</dbReference>
<dbReference type="GO" id="GO:0005829">
    <property type="term" value="C:cytosol"/>
    <property type="evidence" value="ECO:0007669"/>
    <property type="project" value="TreeGrafter"/>
</dbReference>
<sequence length="444" mass="48715">MTIQEMLFREAEKNGFSDVEVYFEKKEVFGCKVYKGEIDQYEIAEDGGLSFRGKIDGKMGYAYTEKLDEASISFLIRNARENAEVLNDEEGEELFPGSGHYEQGNFYSESLESVSIAEKIEFIKEVERELLAFDPRIQPTDYCMIRNESVTRTLSNNKGLHVRDRLNFLYAYVEAIVKEGEEIKTAFEFTVTKDFNEMNAKALAKRAAESAIAQLGSRSIENKHYPVLLRNDAAANLLAVYSVNFSAEEAQAGKSPLHDKGGKAIASGKVTIVDDPFLGGGVGCRTFDSEGVATRKLTVVKSGILQTLLHNQKTAKKSGTETTGHANKQSYKSAIKVGPSNFYIEPSSKEFEELLGGMDEGVLITELSGLHSGTNAISGDFSVAANGFYVKDGKVQYPVNLMTIAGNFYDMMAGVEEVGSDLIFPLSPVGSPSILVRSLSVTVE</sequence>
<dbReference type="GO" id="GO:0008237">
    <property type="term" value="F:metallopeptidase activity"/>
    <property type="evidence" value="ECO:0007669"/>
    <property type="project" value="InterPro"/>
</dbReference>
<dbReference type="InterPro" id="IPR035068">
    <property type="entry name" value="TldD/PmbA_N"/>
</dbReference>
<dbReference type="InterPro" id="IPR002510">
    <property type="entry name" value="Metalloprtase-TldD/E_N"/>
</dbReference>
<dbReference type="AlphaFoldDB" id="A0A417YW90"/>
<evidence type="ECO:0000259" key="3">
    <source>
        <dbReference type="Pfam" id="PF19289"/>
    </source>
</evidence>
<evidence type="ECO:0000313" key="5">
    <source>
        <dbReference type="EMBL" id="RHW41625.1"/>
    </source>
</evidence>
<dbReference type="InterPro" id="IPR036059">
    <property type="entry name" value="TldD/PmbA_sf"/>
</dbReference>